<evidence type="ECO:0000256" key="5">
    <source>
        <dbReference type="ARBA" id="ARBA00023136"/>
    </source>
</evidence>
<evidence type="ECO:0000259" key="7">
    <source>
        <dbReference type="PROSITE" id="PS50156"/>
    </source>
</evidence>
<comment type="caution">
    <text evidence="8">The sequence shown here is derived from an EMBL/GenBank/DDBJ whole genome shotgun (WGS) entry which is preliminary data.</text>
</comment>
<evidence type="ECO:0000256" key="6">
    <source>
        <dbReference type="SAM" id="Phobius"/>
    </source>
</evidence>
<evidence type="ECO:0000256" key="2">
    <source>
        <dbReference type="ARBA" id="ARBA00022475"/>
    </source>
</evidence>
<dbReference type="EMBL" id="JBHUKR010000029">
    <property type="protein sequence ID" value="MFD2422644.1"/>
    <property type="molecule type" value="Genomic_DNA"/>
</dbReference>
<feature type="transmembrane region" description="Helical" evidence="6">
    <location>
        <begin position="632"/>
        <end position="654"/>
    </location>
</feature>
<feature type="transmembrane region" description="Helical" evidence="6">
    <location>
        <begin position="212"/>
        <end position="232"/>
    </location>
</feature>
<dbReference type="InterPro" id="IPR000731">
    <property type="entry name" value="SSD"/>
</dbReference>
<dbReference type="RefSeq" id="WP_378271826.1">
    <property type="nucleotide sequence ID" value="NZ_JBHUKR010000029.1"/>
</dbReference>
<evidence type="ECO:0000256" key="4">
    <source>
        <dbReference type="ARBA" id="ARBA00022989"/>
    </source>
</evidence>
<evidence type="ECO:0000256" key="1">
    <source>
        <dbReference type="ARBA" id="ARBA00004651"/>
    </source>
</evidence>
<dbReference type="SUPFAM" id="SSF82866">
    <property type="entry name" value="Multidrug efflux transporter AcrB transmembrane domain"/>
    <property type="match status" value="2"/>
</dbReference>
<dbReference type="Gene3D" id="1.20.1640.10">
    <property type="entry name" value="Multidrug efflux transporter AcrB transmembrane domain"/>
    <property type="match status" value="2"/>
</dbReference>
<keyword evidence="2" id="KW-1003">Cell membrane</keyword>
<dbReference type="InterPro" id="IPR004869">
    <property type="entry name" value="MMPL_dom"/>
</dbReference>
<feature type="transmembrane region" description="Helical" evidence="6">
    <location>
        <begin position="238"/>
        <end position="259"/>
    </location>
</feature>
<dbReference type="PROSITE" id="PS50156">
    <property type="entry name" value="SSD"/>
    <property type="match status" value="1"/>
</dbReference>
<evidence type="ECO:0000256" key="3">
    <source>
        <dbReference type="ARBA" id="ARBA00022692"/>
    </source>
</evidence>
<feature type="transmembrane region" description="Helical" evidence="6">
    <location>
        <begin position="185"/>
        <end position="205"/>
    </location>
</feature>
<feature type="domain" description="SSD" evidence="7">
    <location>
        <begin position="226"/>
        <end position="334"/>
    </location>
</feature>
<dbReference type="Proteomes" id="UP001597417">
    <property type="component" value="Unassembled WGS sequence"/>
</dbReference>
<keyword evidence="9" id="KW-1185">Reference proteome</keyword>
<dbReference type="InterPro" id="IPR050545">
    <property type="entry name" value="Mycobact_MmpL"/>
</dbReference>
<keyword evidence="4 6" id="KW-1133">Transmembrane helix</keyword>
<feature type="transmembrane region" description="Helical" evidence="6">
    <location>
        <begin position="523"/>
        <end position="542"/>
    </location>
</feature>
<accession>A0ABW5G6V2</accession>
<feature type="transmembrane region" description="Helical" evidence="6">
    <location>
        <begin position="280"/>
        <end position="306"/>
    </location>
</feature>
<dbReference type="PANTHER" id="PTHR33406:SF13">
    <property type="entry name" value="MEMBRANE PROTEIN YDFJ"/>
    <property type="match status" value="1"/>
</dbReference>
<feature type="transmembrane region" description="Helical" evidence="6">
    <location>
        <begin position="312"/>
        <end position="332"/>
    </location>
</feature>
<name>A0ABW5G6V2_9PSEU</name>
<dbReference type="Pfam" id="PF03176">
    <property type="entry name" value="MMPL"/>
    <property type="match status" value="2"/>
</dbReference>
<sequence>MARFLYRLGRACGRHRILVLVLWTAALVALGVGATGSKFSKEEFSVPGSEASRALDRLNHDFPGVASSGDGSTGSLQLVLTAPHRQQITSAGNAALVRAAVMAAAGVPNVGSATDPFDAKKPYVSPDRTTAVSTLTITGLTDDNASRVHDEVLAVAAAARADGLDAEVGGSLGNAKDKAGSATEAIGVALAFLVLLVTCGSLVAAGANLLGALVGVAVGSLGVFAFSAAHPVDTTTPTLAVMLGLAVSIDYCLFILARFRAELRAGRPVEEGIGRAVGTAGSAVVFAGTTVVVALVGLSITGIGFITEMGLAAAFAVTTAVLMAITLLPVLLRTMGHRALPRRERRGNASRRSHADRLTFLERWVRVVVRRPVVVGGLAIAGLLVLSVPVLSMNTALITPGGDDPHSTQRAAYDRIAEKFGAGAQSPLLVLAEGGDVGARLPAVIRSLSRIGGVVAAVPGGVTDAGDAAFVQVVPENGPADSSTRDLVHRIRGTAHDVDGVTLSVTGKTAIDADTNAALQQALATYLLSVVGLSLLLLMVLFRSILVPLMATLGFLLSLGSALGVTVAVFQWGWWGAVFAAPTGNPILTLLPMLIAGILFGLAMDYQVFLVSRIHESHRRGFDPNEAVLDGFGRTAVVVAAAALIMTSVFTGFALTPAPIVASLGLALTVGVLADAFIVRMVVTPALLTLLGGKAWWIPQWLDRVLPHVDAEGSALESAPAPARSLADHR</sequence>
<feature type="transmembrane region" description="Helical" evidence="6">
    <location>
        <begin position="373"/>
        <end position="391"/>
    </location>
</feature>
<protein>
    <submittedName>
        <fullName evidence="8">MMPL family transporter</fullName>
    </submittedName>
</protein>
<feature type="transmembrane region" description="Helical" evidence="6">
    <location>
        <begin position="554"/>
        <end position="575"/>
    </location>
</feature>
<proteinExistence type="predicted"/>
<dbReference type="PANTHER" id="PTHR33406">
    <property type="entry name" value="MEMBRANE PROTEIN MJ1562-RELATED"/>
    <property type="match status" value="1"/>
</dbReference>
<organism evidence="8 9">
    <name type="scientific">Amycolatopsis pigmentata</name>
    <dbReference type="NCBI Taxonomy" id="450801"/>
    <lineage>
        <taxon>Bacteria</taxon>
        <taxon>Bacillati</taxon>
        <taxon>Actinomycetota</taxon>
        <taxon>Actinomycetes</taxon>
        <taxon>Pseudonocardiales</taxon>
        <taxon>Pseudonocardiaceae</taxon>
        <taxon>Amycolatopsis</taxon>
    </lineage>
</organism>
<keyword evidence="5 6" id="KW-0472">Membrane</keyword>
<feature type="transmembrane region" description="Helical" evidence="6">
    <location>
        <begin position="587"/>
        <end position="611"/>
    </location>
</feature>
<evidence type="ECO:0000313" key="8">
    <source>
        <dbReference type="EMBL" id="MFD2422644.1"/>
    </source>
</evidence>
<reference evidence="9" key="1">
    <citation type="journal article" date="2019" name="Int. J. Syst. Evol. Microbiol.">
        <title>The Global Catalogue of Microorganisms (GCM) 10K type strain sequencing project: providing services to taxonomists for standard genome sequencing and annotation.</title>
        <authorList>
            <consortium name="The Broad Institute Genomics Platform"/>
            <consortium name="The Broad Institute Genome Sequencing Center for Infectious Disease"/>
            <person name="Wu L."/>
            <person name="Ma J."/>
        </authorList>
    </citation>
    <scope>NUCLEOTIDE SEQUENCE [LARGE SCALE GENOMIC DNA]</scope>
    <source>
        <strain evidence="9">CGMCC 4.7645</strain>
    </source>
</reference>
<keyword evidence="3 6" id="KW-0812">Transmembrane</keyword>
<gene>
    <name evidence="8" type="ORF">ACFSXZ_40610</name>
</gene>
<comment type="subcellular location">
    <subcellularLocation>
        <location evidence="1">Cell membrane</location>
        <topology evidence="1">Multi-pass membrane protein</topology>
    </subcellularLocation>
</comment>
<evidence type="ECO:0000313" key="9">
    <source>
        <dbReference type="Proteomes" id="UP001597417"/>
    </source>
</evidence>